<name>A0A7V5NY57_9BACT</name>
<evidence type="ECO:0000313" key="3">
    <source>
        <dbReference type="EMBL" id="HHI96358.1"/>
    </source>
</evidence>
<organism evidence="3">
    <name type="scientific">Thermodesulfatator atlanticus</name>
    <dbReference type="NCBI Taxonomy" id="501497"/>
    <lineage>
        <taxon>Bacteria</taxon>
        <taxon>Pseudomonadati</taxon>
        <taxon>Thermodesulfobacteriota</taxon>
        <taxon>Thermodesulfobacteria</taxon>
        <taxon>Thermodesulfobacteriales</taxon>
        <taxon>Thermodesulfatatoraceae</taxon>
        <taxon>Thermodesulfatator</taxon>
    </lineage>
</organism>
<dbReference type="AlphaFoldDB" id="A0A7V5NY57"/>
<evidence type="ECO:0000259" key="2">
    <source>
        <dbReference type="Pfam" id="PF20732"/>
    </source>
</evidence>
<comment type="caution">
    <text evidence="3">The sequence shown here is derived from an EMBL/GenBank/DDBJ whole genome shotgun (WGS) entry which is preliminary data.</text>
</comment>
<dbReference type="Pfam" id="PF20732">
    <property type="entry name" value="NamZ_C"/>
    <property type="match status" value="1"/>
</dbReference>
<dbReference type="Proteomes" id="UP000886101">
    <property type="component" value="Unassembled WGS sequence"/>
</dbReference>
<accession>A0A7V5NY57</accession>
<reference evidence="3" key="1">
    <citation type="journal article" date="2020" name="mSystems">
        <title>Genome- and Community-Level Interaction Insights into Carbon Utilization and Element Cycling Functions of Hydrothermarchaeota in Hydrothermal Sediment.</title>
        <authorList>
            <person name="Zhou Z."/>
            <person name="Liu Y."/>
            <person name="Xu W."/>
            <person name="Pan J."/>
            <person name="Luo Z.H."/>
            <person name="Li M."/>
        </authorList>
    </citation>
    <scope>NUCLEOTIDE SEQUENCE [LARGE SCALE GENOMIC DNA]</scope>
    <source>
        <strain evidence="3">HyVt-533</strain>
    </source>
</reference>
<dbReference type="Gene3D" id="3.40.50.12170">
    <property type="entry name" value="Uncharacterised protein PF07075, DUF1343"/>
    <property type="match status" value="1"/>
</dbReference>
<dbReference type="InterPro" id="IPR048502">
    <property type="entry name" value="NamZ_N"/>
</dbReference>
<protein>
    <submittedName>
        <fullName evidence="3">DUF1343 domain-containing protein</fullName>
    </submittedName>
</protein>
<dbReference type="GO" id="GO:0033922">
    <property type="term" value="F:peptidoglycan beta-N-acetylmuramidase activity"/>
    <property type="evidence" value="ECO:0007669"/>
    <property type="project" value="InterPro"/>
</dbReference>
<dbReference type="PANTHER" id="PTHR42915">
    <property type="entry name" value="HYPOTHETICAL 460 KDA PROTEIN IN FEUA-SIGW INTERGENIC REGION [PRECURSOR]"/>
    <property type="match status" value="1"/>
</dbReference>
<dbReference type="InterPro" id="IPR048503">
    <property type="entry name" value="NamZ_C"/>
</dbReference>
<sequence length="383" mass="43287">MVKTGLFRLVKEGYLADFLKDRRLGLLCHQAAVLPDLTPAHVALKALFPEELVLLFAPQHGLSGTAQANMDFSADSVEPETGLPVISLYGPRLFPQEEHLAAIDVLLIDLQDVGCRVYTYVWTLLLCLKACARAGVAVVVLDRPNPLGGAQEGPLLEPDLFSFVGLFPLPMRHGLTLAELALFFKEKMALDLELKVVPLAGWRRDMFFPETGLPWLPPSPNMPRFETALVYPGQVLLEGTNLSEGRGTTTPFEVFGAPWLEPEKISHRLEGLPGVYLVNCEFVPWFDKWAGRVCRGGRLFVSDPRLFKPVRTSLLLLQLIKKEFPEFEFRRPPYEFEWQKWPFDIIVGNKKVRSLLEEGLWEGILDEGLEEFRAETRPFLLYT</sequence>
<dbReference type="Gene3D" id="3.90.1150.140">
    <property type="match status" value="1"/>
</dbReference>
<dbReference type="Pfam" id="PF07075">
    <property type="entry name" value="NamZ_N"/>
    <property type="match status" value="1"/>
</dbReference>
<dbReference type="InterPro" id="IPR008302">
    <property type="entry name" value="NamZ"/>
</dbReference>
<evidence type="ECO:0000259" key="1">
    <source>
        <dbReference type="Pfam" id="PF07075"/>
    </source>
</evidence>
<dbReference type="PANTHER" id="PTHR42915:SF1">
    <property type="entry name" value="PEPTIDOGLYCAN BETA-N-ACETYLMURAMIDASE NAMZ"/>
    <property type="match status" value="1"/>
</dbReference>
<dbReference type="PIRSF" id="PIRSF016719">
    <property type="entry name" value="UCP016719"/>
    <property type="match status" value="1"/>
</dbReference>
<feature type="domain" description="Peptidoglycan beta-N-acetylmuramidase NamZ N-terminal" evidence="1">
    <location>
        <begin position="25"/>
        <end position="225"/>
    </location>
</feature>
<feature type="domain" description="Peptidoglycan beta-N-acetylmuramidase NamZ C-terminal" evidence="2">
    <location>
        <begin position="229"/>
        <end position="382"/>
    </location>
</feature>
<proteinExistence type="predicted"/>
<gene>
    <name evidence="3" type="ORF">ENJ96_00715</name>
</gene>
<dbReference type="EMBL" id="DROK01000020">
    <property type="protein sequence ID" value="HHI96358.1"/>
    <property type="molecule type" value="Genomic_DNA"/>
</dbReference>